<dbReference type="Proteomes" id="UP000006512">
    <property type="component" value="Unassembled WGS sequence"/>
</dbReference>
<protein>
    <submittedName>
        <fullName evidence="2">Esterase family protein</fullName>
    </submittedName>
</protein>
<proteinExistence type="predicted"/>
<dbReference type="InterPro" id="IPR050583">
    <property type="entry name" value="Mycobacterial_A85_antigen"/>
</dbReference>
<keyword evidence="3" id="KW-1185">Reference proteome</keyword>
<evidence type="ECO:0000313" key="3">
    <source>
        <dbReference type="Proteomes" id="UP000006512"/>
    </source>
</evidence>
<evidence type="ECO:0000256" key="1">
    <source>
        <dbReference type="SAM" id="SignalP"/>
    </source>
</evidence>
<dbReference type="eggNOG" id="COG2382">
    <property type="taxonomic scope" value="Bacteria"/>
</dbReference>
<feature type="chain" id="PRO_5003314242" evidence="1">
    <location>
        <begin position="20"/>
        <end position="326"/>
    </location>
</feature>
<keyword evidence="1" id="KW-0732">Signal</keyword>
<dbReference type="STRING" id="715226.ABI_27800"/>
<organism evidence="2 3">
    <name type="scientific">Asticcacaulis biprosthecium C19</name>
    <dbReference type="NCBI Taxonomy" id="715226"/>
    <lineage>
        <taxon>Bacteria</taxon>
        <taxon>Pseudomonadati</taxon>
        <taxon>Pseudomonadota</taxon>
        <taxon>Alphaproteobacteria</taxon>
        <taxon>Caulobacterales</taxon>
        <taxon>Caulobacteraceae</taxon>
        <taxon>Asticcacaulis</taxon>
    </lineage>
</organism>
<name>F4QMC4_9CAUL</name>
<dbReference type="InterPro" id="IPR000801">
    <property type="entry name" value="Esterase-like"/>
</dbReference>
<accession>F4QMC4</accession>
<dbReference type="PANTHER" id="PTHR48098">
    <property type="entry name" value="ENTEROCHELIN ESTERASE-RELATED"/>
    <property type="match status" value="1"/>
</dbReference>
<dbReference type="HOGENOM" id="CLU_054948_0_0_5"/>
<dbReference type="SUPFAM" id="SSF53474">
    <property type="entry name" value="alpha/beta-Hydrolases"/>
    <property type="match status" value="1"/>
</dbReference>
<dbReference type="Gene3D" id="3.40.50.1820">
    <property type="entry name" value="alpha/beta hydrolase"/>
    <property type="match status" value="1"/>
</dbReference>
<gene>
    <name evidence="2" type="ORF">ABI_27800</name>
</gene>
<dbReference type="InterPro" id="IPR029058">
    <property type="entry name" value="AB_hydrolase_fold"/>
</dbReference>
<dbReference type="Pfam" id="PF00756">
    <property type="entry name" value="Esterase"/>
    <property type="match status" value="1"/>
</dbReference>
<sequence>MIRILLAAAVLAVASPALADEPRKSGEYAFTPDSLEQPGVQKGQLLGPYEFHSKIIAGTVRRYWVYVPVGYNPKTPPNLLVFQDGQRATNPNGSLRVPAVLDNLIAKGDIAPTLGIFVTPGNLSEHYPDNLGMSNPDHRAEEYDVVDDTYARMLLEELLPEVSRTYTFSDNPRHRMIGGTSSGAIAAFTVAWNRPDSFGNVISLIGSYTSIAYRPAADGQPARFGGDTYPGLIRKSKIRPIRIFIQDGSNDLDNEHGNWFLANQQMVKSIEWANANAEKWNLGPAKYELKYVWGDGGHSDQHGGTLLPDILRWMAPAAKKKLLLEA</sequence>
<evidence type="ECO:0000313" key="2">
    <source>
        <dbReference type="EMBL" id="EGF91365.1"/>
    </source>
</evidence>
<reference evidence="3" key="1">
    <citation type="submission" date="2011-03" db="EMBL/GenBank/DDBJ databases">
        <title>Draft genome sequence of Brevundimonas diminuta.</title>
        <authorList>
            <person name="Brown P.J.B."/>
            <person name="Buechlein A."/>
            <person name="Hemmerich C."/>
            <person name="Brun Y.V."/>
        </authorList>
    </citation>
    <scope>NUCLEOTIDE SEQUENCE [LARGE SCALE GENOMIC DNA]</scope>
    <source>
        <strain evidence="3">C19</strain>
    </source>
</reference>
<dbReference type="AlphaFoldDB" id="F4QMC4"/>
<dbReference type="EMBL" id="GL883078">
    <property type="protein sequence ID" value="EGF91365.1"/>
    <property type="molecule type" value="Genomic_DNA"/>
</dbReference>
<feature type="signal peptide" evidence="1">
    <location>
        <begin position="1"/>
        <end position="19"/>
    </location>
</feature>
<dbReference type="OrthoDB" id="9775130at2"/>
<dbReference type="PANTHER" id="PTHR48098:SF3">
    <property type="entry name" value="IRON(III) ENTEROBACTIN ESTERASE"/>
    <property type="match status" value="1"/>
</dbReference>
<dbReference type="RefSeq" id="WP_006273565.1">
    <property type="nucleotide sequence ID" value="NZ_GL883078.1"/>
</dbReference>